<organism evidence="1 2">
    <name type="scientific">Cyanistes caeruleus</name>
    <name type="common">Eurasian blue tit</name>
    <name type="synonym">Parus caeruleus</name>
    <dbReference type="NCBI Taxonomy" id="156563"/>
    <lineage>
        <taxon>Eukaryota</taxon>
        <taxon>Metazoa</taxon>
        <taxon>Chordata</taxon>
        <taxon>Craniata</taxon>
        <taxon>Vertebrata</taxon>
        <taxon>Euteleostomi</taxon>
        <taxon>Archelosauria</taxon>
        <taxon>Archosauria</taxon>
        <taxon>Dinosauria</taxon>
        <taxon>Saurischia</taxon>
        <taxon>Theropoda</taxon>
        <taxon>Coelurosauria</taxon>
        <taxon>Aves</taxon>
        <taxon>Neognathae</taxon>
        <taxon>Neoaves</taxon>
        <taxon>Telluraves</taxon>
        <taxon>Australaves</taxon>
        <taxon>Passeriformes</taxon>
        <taxon>Paridae</taxon>
        <taxon>Cyanistes</taxon>
    </lineage>
</organism>
<dbReference type="Ensembl" id="ENSCCET00000029182.1">
    <property type="protein sequence ID" value="ENSCCEP00000019170.1"/>
    <property type="gene ID" value="ENSCCEG00000017435.1"/>
</dbReference>
<dbReference type="Proteomes" id="UP000694410">
    <property type="component" value="Unplaced"/>
</dbReference>
<reference evidence="1" key="2">
    <citation type="submission" date="2025-09" db="UniProtKB">
        <authorList>
            <consortium name="Ensembl"/>
        </authorList>
    </citation>
    <scope>IDENTIFICATION</scope>
</reference>
<proteinExistence type="predicted"/>
<accession>A0A8C0ZGJ8</accession>
<reference evidence="1" key="1">
    <citation type="submission" date="2025-08" db="UniProtKB">
        <authorList>
            <consortium name="Ensembl"/>
        </authorList>
    </citation>
    <scope>IDENTIFICATION</scope>
</reference>
<name>A0A8C0ZGJ8_CYACU</name>
<dbReference type="AlphaFoldDB" id="A0A8C0ZGJ8"/>
<sequence>IFSLEAVGFGKGAALCDAICKPPPPFPTDNKPVPLKTREHEDYMLALQQDLRGTTKKNRITAHWRHFSFFSTSFSTGC</sequence>
<protein>
    <submittedName>
        <fullName evidence="1">Uncharacterized protein</fullName>
    </submittedName>
</protein>
<keyword evidence="2" id="KW-1185">Reference proteome</keyword>
<evidence type="ECO:0000313" key="1">
    <source>
        <dbReference type="Ensembl" id="ENSCCEP00000019170.1"/>
    </source>
</evidence>
<evidence type="ECO:0000313" key="2">
    <source>
        <dbReference type="Proteomes" id="UP000694410"/>
    </source>
</evidence>